<sequence length="376" mass="44220">MEVEETKSNGGGEIEYCLKFFKLNEEVRVKFVCSLEEHEIDTLCFLLAEYFEQRDMFNFKGLTFFSRFRYVIDVIKKDYEARSDTDEDVKKIFKLFVDNDFITQVPSFQVIMSKIKDYFKPIAGVTIEKCAECKNTLDCVTCKAAYISLGITQLDETLQNGWNIYFRPMLGIPVLFFALFKSNSHEMDQDVFNVDNIITNTLLQFFYNLLCDKATPMYWNFDKCRPLITNAQKYILGMNDNALERLLINLNTNTYSTKIYAPLRQFMEQNFSNKQSGKLVHKLFIGFFMRIYLEARKRIVMRPYELETRNVCRVIFKDYSDAEIDHLIKKLDAIKLDLAHYVAHNFVIPKECVIKLFNKHDLHGDISQLLQKSGIY</sequence>
<dbReference type="InterPro" id="IPR006962">
    <property type="entry name" value="P48_Baculovir"/>
</dbReference>
<dbReference type="Proteomes" id="UP000831479">
    <property type="component" value="Segment"/>
</dbReference>
<organism evidence="1 2">
    <name type="scientific">Hyphantria cunea granulovirus</name>
    <dbReference type="NCBI Taxonomy" id="307448"/>
    <lineage>
        <taxon>Viruses</taxon>
        <taxon>Viruses incertae sedis</taxon>
        <taxon>Naldaviricetes</taxon>
        <taxon>Lefavirales</taxon>
        <taxon>Baculoviridae</taxon>
        <taxon>Betabaculovirus</taxon>
        <taxon>Betabaculovirus hycuneae</taxon>
    </lineage>
</organism>
<keyword evidence="2" id="KW-1185">Reference proteome</keyword>
<protein>
    <submittedName>
        <fullName evidence="1">P45</fullName>
    </submittedName>
</protein>
<evidence type="ECO:0000313" key="2">
    <source>
        <dbReference type="Proteomes" id="UP000831479"/>
    </source>
</evidence>
<accession>A0AAE6D0I0</accession>
<reference evidence="1" key="1">
    <citation type="journal article" date="2019" name="Genomics">
        <title>Genome sequence analysis and organization of the Hyphantria cunea granulovirus (HycuGV-Hc1) from Turkey.</title>
        <authorList>
            <person name="Gencer D."/>
            <person name="Bayramoglu Z."/>
            <person name="Nalcacioglu R."/>
            <person name="Demirbag Z."/>
            <person name="Demir I."/>
        </authorList>
    </citation>
    <scope>NUCLEOTIDE SEQUENCE</scope>
    <source>
        <strain evidence="1">Hc1</strain>
    </source>
</reference>
<dbReference type="EMBL" id="MH923363">
    <property type="protein sequence ID" value="QBQ01623.1"/>
    <property type="molecule type" value="Genomic_DNA"/>
</dbReference>
<name>A0AAE6D0I0_9BBAC</name>
<proteinExistence type="predicted"/>
<evidence type="ECO:0000313" key="1">
    <source>
        <dbReference type="EMBL" id="QBQ01623.1"/>
    </source>
</evidence>
<dbReference type="Pfam" id="PF04878">
    <property type="entry name" value="Baculo_p48"/>
    <property type="match status" value="1"/>
</dbReference>
<gene>
    <name evidence="1" type="ORF">HycuGV_00070</name>
</gene>